<gene>
    <name evidence="2" type="ORF">QYS49_20030</name>
</gene>
<dbReference type="PROSITE" id="PS51257">
    <property type="entry name" value="PROKAR_LIPOPROTEIN"/>
    <property type="match status" value="1"/>
</dbReference>
<proteinExistence type="predicted"/>
<accession>A0AA49J8F3</accession>
<feature type="coiled-coil region" evidence="1">
    <location>
        <begin position="25"/>
        <end position="73"/>
    </location>
</feature>
<evidence type="ECO:0008006" key="4">
    <source>
        <dbReference type="Google" id="ProtNLM"/>
    </source>
</evidence>
<dbReference type="RefSeq" id="WP_308347940.1">
    <property type="nucleotide sequence ID" value="NZ_CP129971.1"/>
</dbReference>
<protein>
    <recommendedName>
        <fullName evidence="4">Chromosome segregation protein SMC</fullName>
    </recommendedName>
</protein>
<dbReference type="EMBL" id="CP129971">
    <property type="protein sequence ID" value="WKK74089.2"/>
    <property type="molecule type" value="Genomic_DNA"/>
</dbReference>
<name>A0AA49J8F3_9BACT</name>
<keyword evidence="3" id="KW-1185">Reference proteome</keyword>
<organism evidence="2 3">
    <name type="scientific">Marivirga salinarum</name>
    <dbReference type="NCBI Taxonomy" id="3059078"/>
    <lineage>
        <taxon>Bacteria</taxon>
        <taxon>Pseudomonadati</taxon>
        <taxon>Bacteroidota</taxon>
        <taxon>Cytophagia</taxon>
        <taxon>Cytophagales</taxon>
        <taxon>Marivirgaceae</taxon>
        <taxon>Marivirga</taxon>
    </lineage>
</organism>
<evidence type="ECO:0000313" key="3">
    <source>
        <dbReference type="Proteomes" id="UP001230496"/>
    </source>
</evidence>
<reference evidence="2 3" key="1">
    <citation type="submission" date="2023-08" db="EMBL/GenBank/DDBJ databases">
        <title>Comparative genomics and taxonomic characterization of three novel marine species of genus Marivirga.</title>
        <authorList>
            <person name="Muhammad N."/>
            <person name="Kim S.-G."/>
        </authorList>
    </citation>
    <scope>NUCLEOTIDE SEQUENCE [LARGE SCALE GENOMIC DNA]</scope>
    <source>
        <strain evidence="2 3">BDSF4-3</strain>
    </source>
</reference>
<feature type="coiled-coil region" evidence="1">
    <location>
        <begin position="105"/>
        <end position="185"/>
    </location>
</feature>
<dbReference type="Proteomes" id="UP001230496">
    <property type="component" value="Chromosome"/>
</dbReference>
<keyword evidence="1" id="KW-0175">Coiled coil</keyword>
<dbReference type="KEGG" id="msaa:QYS49_20030"/>
<dbReference type="AlphaFoldDB" id="A0AA49J8F3"/>
<evidence type="ECO:0000256" key="1">
    <source>
        <dbReference type="SAM" id="Coils"/>
    </source>
</evidence>
<sequence length="290" mass="33048">MKTKITLLPVIVLFIISSCGVKKENEALKAQLEKVKTENEAFKNKSKKLENSIEQYKKTLQEIDKNLQLINSDVKMTANLKKELKTDKDVKTKILNQIKSISLNMQNSKLKIQALDASLNELRKKYGNQSEDVLALNRELKTAAQQLIEQEKEFNLMKSNLESDMEGLEEAYQEQLRIAQDLKEILDRAFYYSGTSKDLKDKGIVEKEGGFIGIGRVKVLKANASESLFDKISKEKTDSLVFDSKSLKMITDHPADSYTLKESPEKMVLVITDKKSFWKNANYLVVQTAK</sequence>
<evidence type="ECO:0000313" key="2">
    <source>
        <dbReference type="EMBL" id="WKK74089.2"/>
    </source>
</evidence>